<feature type="region of interest" description="Disordered" evidence="1">
    <location>
        <begin position="1"/>
        <end position="24"/>
    </location>
</feature>
<dbReference type="PROSITE" id="PS50181">
    <property type="entry name" value="FBOX"/>
    <property type="match status" value="1"/>
</dbReference>
<dbReference type="Pfam" id="PF12937">
    <property type="entry name" value="F-box-like"/>
    <property type="match status" value="1"/>
</dbReference>
<name>A0A4S2N8Y5_9PEZI</name>
<dbReference type="EMBL" id="ML220112">
    <property type="protein sequence ID" value="TGZ85674.1"/>
    <property type="molecule type" value="Genomic_DNA"/>
</dbReference>
<dbReference type="SUPFAM" id="SSF69322">
    <property type="entry name" value="Tricorn protease domain 2"/>
    <property type="match status" value="1"/>
</dbReference>
<dbReference type="SUPFAM" id="SSF81383">
    <property type="entry name" value="F-box domain"/>
    <property type="match status" value="1"/>
</dbReference>
<dbReference type="Proteomes" id="UP000298138">
    <property type="component" value="Unassembled WGS sequence"/>
</dbReference>
<proteinExistence type="predicted"/>
<dbReference type="InParanoid" id="A0A4S2N8Y5"/>
<sequence length="643" mass="71406">MLATLDPGFPAFQNQQRSRNGTADSVSIRQGMAGLKMLSSGSLTTAPSKISQIPVEILSKIISYLDWPSHLNARKVCRIWRQAAGRTRVLHFPTAFFLPIEVIQLILEFIPTPTGFNNARKTCQAWYYSSLRLVLLREQLSKMGFTRKDPLLRNSRDVFHLSRRLSRECSLGSDGSGVCCMRLNAQLDLSEVSMSPNVQLTVSICGKYTMLLEGCVVYVYRLDPGYSTLMEFASSVLCPRKVIAVSMDTSNNRYSLAILMEGRMGLVHDIIEHQTKSVYKNLCSEEDMPRSVAICPQRRCVAFGCSGGIDLYWVDALTGRDLNRWFPLVSPSDYLFFLPPRKGVDSSKKLRLISSSAHPQEATPKAKRFGARRESGSAQNDHYQAVPLSDGYHMMFTDPESGCLCVGTDAPLGGPTKLLRHIWLVPPQPVPGLTDAEATESDSDDLDEWMQKQELEASSCLVLYSIPPDIFNGVMQEDDKATNNYQIFSSTLGHTWLGGFSPVGARCIQGSLVDHVPGLVDLAIDSGPAMAIYAFASDGMVKVYQLDGTFANEEPMEVRALHHGERELLDGAYPEEPCHQVASMKCWPETLLTKQRSSIWNGDYCEIETVVGDEWSNDLVTEPPAPNAIFDCTPYMDYQGIKG</sequence>
<evidence type="ECO:0000313" key="3">
    <source>
        <dbReference type="EMBL" id="TGZ85674.1"/>
    </source>
</evidence>
<dbReference type="CDD" id="cd09917">
    <property type="entry name" value="F-box_SF"/>
    <property type="match status" value="1"/>
</dbReference>
<dbReference type="Gene3D" id="1.20.1280.50">
    <property type="match status" value="1"/>
</dbReference>
<dbReference type="InterPro" id="IPR036047">
    <property type="entry name" value="F-box-like_dom_sf"/>
</dbReference>
<dbReference type="AlphaFoldDB" id="A0A4S2N8Y5"/>
<evidence type="ECO:0000256" key="1">
    <source>
        <dbReference type="SAM" id="MobiDB-lite"/>
    </source>
</evidence>
<organism evidence="3 4">
    <name type="scientific">Ascodesmis nigricans</name>
    <dbReference type="NCBI Taxonomy" id="341454"/>
    <lineage>
        <taxon>Eukaryota</taxon>
        <taxon>Fungi</taxon>
        <taxon>Dikarya</taxon>
        <taxon>Ascomycota</taxon>
        <taxon>Pezizomycotina</taxon>
        <taxon>Pezizomycetes</taxon>
        <taxon>Pezizales</taxon>
        <taxon>Ascodesmidaceae</taxon>
        <taxon>Ascodesmis</taxon>
    </lineage>
</organism>
<dbReference type="InterPro" id="IPR001810">
    <property type="entry name" value="F-box_dom"/>
</dbReference>
<accession>A0A4S2N8Y5</accession>
<evidence type="ECO:0000313" key="4">
    <source>
        <dbReference type="Proteomes" id="UP000298138"/>
    </source>
</evidence>
<dbReference type="SMART" id="SM00256">
    <property type="entry name" value="FBOX"/>
    <property type="match status" value="2"/>
</dbReference>
<feature type="compositionally biased region" description="Polar residues" evidence="1">
    <location>
        <begin position="12"/>
        <end position="24"/>
    </location>
</feature>
<protein>
    <recommendedName>
        <fullName evidence="2">F-box domain-containing protein</fullName>
    </recommendedName>
</protein>
<keyword evidence="4" id="KW-1185">Reference proteome</keyword>
<gene>
    <name evidence="3" type="ORF">EX30DRAFT_338004</name>
</gene>
<feature type="domain" description="F-box" evidence="2">
    <location>
        <begin position="47"/>
        <end position="100"/>
    </location>
</feature>
<dbReference type="STRING" id="341454.A0A4S2N8Y5"/>
<evidence type="ECO:0000259" key="2">
    <source>
        <dbReference type="PROSITE" id="PS50181"/>
    </source>
</evidence>
<feature type="region of interest" description="Disordered" evidence="1">
    <location>
        <begin position="357"/>
        <end position="376"/>
    </location>
</feature>
<reference evidence="3 4" key="1">
    <citation type="submission" date="2019-04" db="EMBL/GenBank/DDBJ databases">
        <title>Comparative genomics and transcriptomics to analyze fruiting body development in filamentous ascomycetes.</title>
        <authorList>
            <consortium name="DOE Joint Genome Institute"/>
            <person name="Lutkenhaus R."/>
            <person name="Traeger S."/>
            <person name="Breuer J."/>
            <person name="Kuo A."/>
            <person name="Lipzen A."/>
            <person name="Pangilinan J."/>
            <person name="Dilworth D."/>
            <person name="Sandor L."/>
            <person name="Poggeler S."/>
            <person name="Barry K."/>
            <person name="Grigoriev I.V."/>
            <person name="Nowrousian M."/>
        </authorList>
    </citation>
    <scope>NUCLEOTIDE SEQUENCE [LARGE SCALE GENOMIC DNA]</scope>
    <source>
        <strain evidence="3 4">CBS 389.68</strain>
    </source>
</reference>
<dbReference type="OrthoDB" id="1689567at2759"/>